<accession>A0A0R2D5X7</accession>
<dbReference type="STRING" id="1423796.FC24_GL000490"/>
<dbReference type="AlphaFoldDB" id="A0A0R2D5X7"/>
<reference evidence="1 2" key="1">
    <citation type="journal article" date="2015" name="Genome Announc.">
        <title>Expanding the biotechnology potential of lactobacilli through comparative genomics of 213 strains and associated genera.</title>
        <authorList>
            <person name="Sun Z."/>
            <person name="Harris H.M."/>
            <person name="McCann A."/>
            <person name="Guo C."/>
            <person name="Argimon S."/>
            <person name="Zhang W."/>
            <person name="Yang X."/>
            <person name="Jeffery I.B."/>
            <person name="Cooney J.C."/>
            <person name="Kagawa T.F."/>
            <person name="Liu W."/>
            <person name="Song Y."/>
            <person name="Salvetti E."/>
            <person name="Wrobel A."/>
            <person name="Rasinkangas P."/>
            <person name="Parkhill J."/>
            <person name="Rea M.C."/>
            <person name="O'Sullivan O."/>
            <person name="Ritari J."/>
            <person name="Douillard F.P."/>
            <person name="Paul Ross R."/>
            <person name="Yang R."/>
            <person name="Briner A.E."/>
            <person name="Felis G.E."/>
            <person name="de Vos W.M."/>
            <person name="Barrangou R."/>
            <person name="Klaenhammer T.R."/>
            <person name="Caufield P.W."/>
            <person name="Cui Y."/>
            <person name="Zhang H."/>
            <person name="O'Toole P.W."/>
        </authorList>
    </citation>
    <scope>NUCLEOTIDE SEQUENCE [LARGE SCALE GENOMIC DNA]</scope>
    <source>
        <strain evidence="1 2">DSM 20253</strain>
    </source>
</reference>
<evidence type="ECO:0000313" key="2">
    <source>
        <dbReference type="Proteomes" id="UP000051638"/>
    </source>
</evidence>
<dbReference type="Pfam" id="PF16110">
    <property type="entry name" value="DUF4828"/>
    <property type="match status" value="1"/>
</dbReference>
<organism evidence="1 2">
    <name type="scientific">Loigolactobacillus rennini DSM 20253</name>
    <dbReference type="NCBI Taxonomy" id="1423796"/>
    <lineage>
        <taxon>Bacteria</taxon>
        <taxon>Bacillati</taxon>
        <taxon>Bacillota</taxon>
        <taxon>Bacilli</taxon>
        <taxon>Lactobacillales</taxon>
        <taxon>Lactobacillaceae</taxon>
        <taxon>Loigolactobacillus</taxon>
    </lineage>
</organism>
<dbReference type="PATRIC" id="fig|1423796.3.peg.504"/>
<evidence type="ECO:0000313" key="1">
    <source>
        <dbReference type="EMBL" id="KRM99293.1"/>
    </source>
</evidence>
<dbReference type="EMBL" id="AYYI01000017">
    <property type="protein sequence ID" value="KRM99293.1"/>
    <property type="molecule type" value="Genomic_DNA"/>
</dbReference>
<comment type="caution">
    <text evidence="1">The sequence shown here is derived from an EMBL/GenBank/DDBJ whole genome shotgun (WGS) entry which is preliminary data.</text>
</comment>
<proteinExistence type="predicted"/>
<name>A0A0R2D5X7_9LACO</name>
<dbReference type="OrthoDB" id="2246468at2"/>
<gene>
    <name evidence="1" type="ORF">FC24_GL000490</name>
</gene>
<evidence type="ECO:0008006" key="3">
    <source>
        <dbReference type="Google" id="ProtNLM"/>
    </source>
</evidence>
<dbReference type="InterPro" id="IPR032254">
    <property type="entry name" value="DUF4828"/>
</dbReference>
<keyword evidence="2" id="KW-1185">Reference proteome</keyword>
<protein>
    <recommendedName>
        <fullName evidence="3">DUF4828 domain-containing protein</fullName>
    </recommendedName>
</protein>
<dbReference type="RefSeq" id="WP_083485611.1">
    <property type="nucleotide sequence ID" value="NZ_AYYI01000017.1"/>
</dbReference>
<sequence>MIKKLISFGQKLISHKWDWLKLKQQPKTPQQTDLAKFYVGSWLFYDAKQARKHQLQISDDLAISIDDHPLAGSVIALTSQQLLFLDQYGYQLKITLAYQQPYEIYDEADHRTYPIKQKNK</sequence>
<dbReference type="Proteomes" id="UP000051638">
    <property type="component" value="Unassembled WGS sequence"/>
</dbReference>